<feature type="transmembrane region" description="Helical" evidence="1">
    <location>
        <begin position="6"/>
        <end position="26"/>
    </location>
</feature>
<reference evidence="2" key="1">
    <citation type="submission" date="2018-02" db="EMBL/GenBank/DDBJ databases">
        <title>Rhizophora mucronata_Transcriptome.</title>
        <authorList>
            <person name="Meera S.P."/>
            <person name="Sreeshan A."/>
            <person name="Augustine A."/>
        </authorList>
    </citation>
    <scope>NUCLEOTIDE SEQUENCE</scope>
    <source>
        <tissue evidence="2">Leaf</tissue>
    </source>
</reference>
<protein>
    <submittedName>
        <fullName evidence="2">Uncharacterized protein</fullName>
    </submittedName>
</protein>
<keyword evidence="1" id="KW-1133">Transmembrane helix</keyword>
<organism evidence="2">
    <name type="scientific">Rhizophora mucronata</name>
    <name type="common">Asiatic mangrove</name>
    <dbReference type="NCBI Taxonomy" id="61149"/>
    <lineage>
        <taxon>Eukaryota</taxon>
        <taxon>Viridiplantae</taxon>
        <taxon>Streptophyta</taxon>
        <taxon>Embryophyta</taxon>
        <taxon>Tracheophyta</taxon>
        <taxon>Spermatophyta</taxon>
        <taxon>Magnoliopsida</taxon>
        <taxon>eudicotyledons</taxon>
        <taxon>Gunneridae</taxon>
        <taxon>Pentapetalae</taxon>
        <taxon>rosids</taxon>
        <taxon>fabids</taxon>
        <taxon>Malpighiales</taxon>
        <taxon>Rhizophoraceae</taxon>
        <taxon>Rhizophora</taxon>
    </lineage>
</organism>
<evidence type="ECO:0000313" key="2">
    <source>
        <dbReference type="EMBL" id="MBX26201.1"/>
    </source>
</evidence>
<accession>A0A2P2M7J0</accession>
<dbReference type="EMBL" id="GGEC01045717">
    <property type="protein sequence ID" value="MBX26201.1"/>
    <property type="molecule type" value="Transcribed_RNA"/>
</dbReference>
<proteinExistence type="predicted"/>
<sequence>MMFSTISFILLLKVPLLLTFLTSLLFKLFSIRVAFTRPFVFLFPSFLAFLFCLLFSISLSTG</sequence>
<keyword evidence="1" id="KW-0472">Membrane</keyword>
<name>A0A2P2M7J0_RHIMU</name>
<keyword evidence="1" id="KW-0812">Transmembrane</keyword>
<dbReference type="AlphaFoldDB" id="A0A2P2M7J0"/>
<evidence type="ECO:0000256" key="1">
    <source>
        <dbReference type="SAM" id="Phobius"/>
    </source>
</evidence>
<feature type="transmembrane region" description="Helical" evidence="1">
    <location>
        <begin position="38"/>
        <end position="59"/>
    </location>
</feature>